<dbReference type="Proteomes" id="UP001168821">
    <property type="component" value="Unassembled WGS sequence"/>
</dbReference>
<dbReference type="GO" id="GO:0043005">
    <property type="term" value="C:neuron projection"/>
    <property type="evidence" value="ECO:0007669"/>
    <property type="project" value="TreeGrafter"/>
</dbReference>
<dbReference type="GO" id="GO:0042277">
    <property type="term" value="F:peptide binding"/>
    <property type="evidence" value="ECO:0007669"/>
    <property type="project" value="TreeGrafter"/>
</dbReference>
<feature type="transmembrane region" description="Helical" evidence="6">
    <location>
        <begin position="27"/>
        <end position="47"/>
    </location>
</feature>
<evidence type="ECO:0000256" key="5">
    <source>
        <dbReference type="ARBA" id="ARBA00023224"/>
    </source>
</evidence>
<keyword evidence="6" id="KW-0812">Transmembrane</keyword>
<organism evidence="7 8">
    <name type="scientific">Zophobas morio</name>
    <dbReference type="NCBI Taxonomy" id="2755281"/>
    <lineage>
        <taxon>Eukaryota</taxon>
        <taxon>Metazoa</taxon>
        <taxon>Ecdysozoa</taxon>
        <taxon>Arthropoda</taxon>
        <taxon>Hexapoda</taxon>
        <taxon>Insecta</taxon>
        <taxon>Pterygota</taxon>
        <taxon>Neoptera</taxon>
        <taxon>Endopterygota</taxon>
        <taxon>Coleoptera</taxon>
        <taxon>Polyphaga</taxon>
        <taxon>Cucujiformia</taxon>
        <taxon>Tenebrionidae</taxon>
        <taxon>Zophobas</taxon>
    </lineage>
</organism>
<feature type="transmembrane region" description="Helical" evidence="6">
    <location>
        <begin position="106"/>
        <end position="125"/>
    </location>
</feature>
<dbReference type="AlphaFoldDB" id="A0AA38HR79"/>
<dbReference type="PANTHER" id="PTHR24229">
    <property type="entry name" value="NEUROPEPTIDES RECEPTOR"/>
    <property type="match status" value="1"/>
</dbReference>
<dbReference type="PANTHER" id="PTHR24229:SF40">
    <property type="entry name" value="ALLATOSTATIN C RECEPTOR 1-RELATED"/>
    <property type="match status" value="1"/>
</dbReference>
<feature type="transmembrane region" description="Helical" evidence="6">
    <location>
        <begin position="205"/>
        <end position="227"/>
    </location>
</feature>
<evidence type="ECO:0000256" key="1">
    <source>
        <dbReference type="ARBA" id="ARBA00004651"/>
    </source>
</evidence>
<proteinExistence type="predicted"/>
<keyword evidence="3" id="KW-0297">G-protein coupled receptor</keyword>
<evidence type="ECO:0000313" key="7">
    <source>
        <dbReference type="EMBL" id="KAJ3642373.1"/>
    </source>
</evidence>
<evidence type="ECO:0000256" key="3">
    <source>
        <dbReference type="ARBA" id="ARBA00023040"/>
    </source>
</evidence>
<gene>
    <name evidence="7" type="ORF">Zmor_025167</name>
</gene>
<evidence type="ECO:0000256" key="2">
    <source>
        <dbReference type="ARBA" id="ARBA00022475"/>
    </source>
</evidence>
<accession>A0AA38HR79</accession>
<dbReference type="Gene3D" id="1.20.1070.10">
    <property type="entry name" value="Rhodopsin 7-helix transmembrane proteins"/>
    <property type="match status" value="1"/>
</dbReference>
<feature type="transmembrane region" description="Helical" evidence="6">
    <location>
        <begin position="59"/>
        <end position="79"/>
    </location>
</feature>
<feature type="transmembrane region" description="Helical" evidence="6">
    <location>
        <begin position="171"/>
        <end position="193"/>
    </location>
</feature>
<evidence type="ECO:0000256" key="4">
    <source>
        <dbReference type="ARBA" id="ARBA00023170"/>
    </source>
</evidence>
<protein>
    <recommendedName>
        <fullName evidence="9">G-protein coupled receptors family 1 profile domain-containing protein</fullName>
    </recommendedName>
</protein>
<dbReference type="GO" id="GO:0005886">
    <property type="term" value="C:plasma membrane"/>
    <property type="evidence" value="ECO:0007669"/>
    <property type="project" value="UniProtKB-SubCell"/>
</dbReference>
<keyword evidence="2" id="KW-1003">Cell membrane</keyword>
<feature type="transmembrane region" description="Helical" evidence="6">
    <location>
        <begin position="239"/>
        <end position="260"/>
    </location>
</feature>
<evidence type="ECO:0000256" key="6">
    <source>
        <dbReference type="SAM" id="Phobius"/>
    </source>
</evidence>
<dbReference type="GO" id="GO:0004930">
    <property type="term" value="F:G protein-coupled receptor activity"/>
    <property type="evidence" value="ECO:0007669"/>
    <property type="project" value="UniProtKB-KW"/>
</dbReference>
<dbReference type="EMBL" id="JALNTZ010000008">
    <property type="protein sequence ID" value="KAJ3642373.1"/>
    <property type="molecule type" value="Genomic_DNA"/>
</dbReference>
<keyword evidence="6" id="KW-0472">Membrane</keyword>
<keyword evidence="5" id="KW-0807">Transducer</keyword>
<dbReference type="SUPFAM" id="SSF81321">
    <property type="entry name" value="Family A G protein-coupled receptor-like"/>
    <property type="match status" value="1"/>
</dbReference>
<sequence>MPNVTANFSDEVYQHNESFYERLFLEFFTVVGLLSEAANVIFIITIAKNKKLREDVSNIIFLHVNIIQAIYLLATPLTFRISMTFFHVSQVHAIVLCLTYQVEFNMMFGITWFHILVICDWYLKLYHEDTYQKFCRIYKFFIIMLYVVMLMGCSITVHYCLNHRMLAVTYMFMLIGVHLLATTLVIVNVVHLFKKRRILGGRKSTNGLAITNIFFILWSGVLVLLFLEFIGLQIYAPVFVIFLCVLGFSSPVFNLIYLYYCDDYYRVFLRQVIKCERNRYSNEGLESPAVRYQNVNSVAVSET</sequence>
<evidence type="ECO:0000313" key="8">
    <source>
        <dbReference type="Proteomes" id="UP001168821"/>
    </source>
</evidence>
<reference evidence="7" key="1">
    <citation type="journal article" date="2023" name="G3 (Bethesda)">
        <title>Whole genome assemblies of Zophobas morio and Tenebrio molitor.</title>
        <authorList>
            <person name="Kaur S."/>
            <person name="Stinson S.A."/>
            <person name="diCenzo G.C."/>
        </authorList>
    </citation>
    <scope>NUCLEOTIDE SEQUENCE</scope>
    <source>
        <strain evidence="7">QUZm001</strain>
    </source>
</reference>
<comment type="subcellular location">
    <subcellularLocation>
        <location evidence="1">Cell membrane</location>
        <topology evidence="1">Multi-pass membrane protein</topology>
    </subcellularLocation>
</comment>
<keyword evidence="6" id="KW-1133">Transmembrane helix</keyword>
<name>A0AA38HR79_9CUCU</name>
<keyword evidence="4" id="KW-0675">Receptor</keyword>
<evidence type="ECO:0008006" key="9">
    <source>
        <dbReference type="Google" id="ProtNLM"/>
    </source>
</evidence>
<feature type="transmembrane region" description="Helical" evidence="6">
    <location>
        <begin position="137"/>
        <end position="159"/>
    </location>
</feature>
<keyword evidence="8" id="KW-1185">Reference proteome</keyword>
<comment type="caution">
    <text evidence="7">The sequence shown here is derived from an EMBL/GenBank/DDBJ whole genome shotgun (WGS) entry which is preliminary data.</text>
</comment>